<dbReference type="InterPro" id="IPR006566">
    <property type="entry name" value="FBD"/>
</dbReference>
<dbReference type="InterPro" id="IPR053781">
    <property type="entry name" value="F-box_AtFBL13-like"/>
</dbReference>
<dbReference type="SMART" id="SM00579">
    <property type="entry name" value="FBD"/>
    <property type="match status" value="1"/>
</dbReference>
<dbReference type="Pfam" id="PF08387">
    <property type="entry name" value="FBD"/>
    <property type="match status" value="1"/>
</dbReference>
<accession>A0A8T2AKX8</accession>
<dbReference type="Proteomes" id="UP000694251">
    <property type="component" value="Chromosome 9"/>
</dbReference>
<dbReference type="InterPro" id="IPR050232">
    <property type="entry name" value="FBL13/AtMIF1-like"/>
</dbReference>
<dbReference type="PROSITE" id="PS50181">
    <property type="entry name" value="FBOX"/>
    <property type="match status" value="1"/>
</dbReference>
<dbReference type="InterPro" id="IPR055411">
    <property type="entry name" value="LRR_FXL15/At3g58940/PEG3-like"/>
</dbReference>
<dbReference type="AlphaFoldDB" id="A0A8T2AKX8"/>
<feature type="domain" description="F-box" evidence="1">
    <location>
        <begin position="3"/>
        <end position="39"/>
    </location>
</feature>
<keyword evidence="3" id="KW-1185">Reference proteome</keyword>
<sequence>MEDDRISQLPDQLISQILSHLPIKESVKSSVLSTRWRSLWLWVTDLELISKDYPDFDAFVGFGESFFDSNRVSSLHKLKLAIDEVYYEVDDVSYLTSWIDAAIKRKIQHLSFHWCVHRPFHMMNHLRLYNCETLVYLDLLGVSIDNAEFVSFPCLKTMHLDDILYPNEATLEKLVSCCCPVLEELKIFISDGGDLKGFQVHSLSLKRFTLIRTCAFNFDSVPGVVIDAPLLCCLRIYDEKSESFIVNNMKSNAQLVVSLVFGLGDFNESKRSSIRSFLGGISRVGDMTIHADTFKRFCQYSKVEPLPQFGYMSDLAAEICEPDLKCLPTFLESCPNLKSLTLRWRRCYALIRSQEMRRIRFSSVPKCLLSSLEFVYLKVRILGCAAETEIVRYFLENSAILKKLTLLLTEDSRRRKYFLENLSRIPIGSPKCEVVIL</sequence>
<evidence type="ECO:0000259" key="1">
    <source>
        <dbReference type="PROSITE" id="PS50181"/>
    </source>
</evidence>
<dbReference type="Pfam" id="PF24758">
    <property type="entry name" value="LRR_At5g56370"/>
    <property type="match status" value="1"/>
</dbReference>
<dbReference type="OrthoDB" id="1052855at2759"/>
<comment type="caution">
    <text evidence="2">The sequence shown here is derived from an EMBL/GenBank/DDBJ whole genome shotgun (WGS) entry which is preliminary data.</text>
</comment>
<dbReference type="PANTHER" id="PTHR31900:SF25">
    <property type="entry name" value="FBD DOMAIN-CONTAINING PROTEIN"/>
    <property type="match status" value="1"/>
</dbReference>
<dbReference type="CDD" id="cd22160">
    <property type="entry name" value="F-box_AtFBL13-like"/>
    <property type="match status" value="1"/>
</dbReference>
<gene>
    <name evidence="2" type="ORF">ISN44_As09g026800</name>
</gene>
<dbReference type="EMBL" id="JAEFBJ010000009">
    <property type="protein sequence ID" value="KAG7574493.1"/>
    <property type="molecule type" value="Genomic_DNA"/>
</dbReference>
<dbReference type="SMART" id="SM00256">
    <property type="entry name" value="FBOX"/>
    <property type="match status" value="1"/>
</dbReference>
<name>A0A8T2AKX8_ARASU</name>
<dbReference type="PANTHER" id="PTHR31900">
    <property type="entry name" value="F-BOX/RNI SUPERFAMILY PROTEIN-RELATED"/>
    <property type="match status" value="1"/>
</dbReference>
<protein>
    <submittedName>
        <fullName evidence="2">F-box domain</fullName>
    </submittedName>
</protein>
<evidence type="ECO:0000313" key="3">
    <source>
        <dbReference type="Proteomes" id="UP000694251"/>
    </source>
</evidence>
<dbReference type="Pfam" id="PF00646">
    <property type="entry name" value="F-box"/>
    <property type="match status" value="1"/>
</dbReference>
<reference evidence="2 3" key="1">
    <citation type="submission" date="2020-12" db="EMBL/GenBank/DDBJ databases">
        <title>Concerted genomic and epigenomic changes stabilize Arabidopsis allopolyploids.</title>
        <authorList>
            <person name="Chen Z."/>
        </authorList>
    </citation>
    <scope>NUCLEOTIDE SEQUENCE [LARGE SCALE GENOMIC DNA]</scope>
    <source>
        <strain evidence="2">As9502</strain>
        <tissue evidence="2">Leaf</tissue>
    </source>
</reference>
<dbReference type="InterPro" id="IPR001810">
    <property type="entry name" value="F-box_dom"/>
</dbReference>
<evidence type="ECO:0000313" key="2">
    <source>
        <dbReference type="EMBL" id="KAG7574493.1"/>
    </source>
</evidence>
<organism evidence="2 3">
    <name type="scientific">Arabidopsis suecica</name>
    <name type="common">Swedish thale-cress</name>
    <name type="synonym">Cardaminopsis suecica</name>
    <dbReference type="NCBI Taxonomy" id="45249"/>
    <lineage>
        <taxon>Eukaryota</taxon>
        <taxon>Viridiplantae</taxon>
        <taxon>Streptophyta</taxon>
        <taxon>Embryophyta</taxon>
        <taxon>Tracheophyta</taxon>
        <taxon>Spermatophyta</taxon>
        <taxon>Magnoliopsida</taxon>
        <taxon>eudicotyledons</taxon>
        <taxon>Gunneridae</taxon>
        <taxon>Pentapetalae</taxon>
        <taxon>rosids</taxon>
        <taxon>malvids</taxon>
        <taxon>Brassicales</taxon>
        <taxon>Brassicaceae</taxon>
        <taxon>Camelineae</taxon>
        <taxon>Arabidopsis</taxon>
    </lineage>
</organism>
<proteinExistence type="predicted"/>